<protein>
    <recommendedName>
        <fullName evidence="3">Roadblock/LAMTOR2 domain-containing protein</fullName>
    </recommendedName>
</protein>
<accession>A0A9X4BJD4</accession>
<dbReference type="EMBL" id="JAOVZO020000018">
    <property type="protein sequence ID" value="MDC8014518.1"/>
    <property type="molecule type" value="Genomic_DNA"/>
</dbReference>
<name>A0A9X4BJD4_9GAMM</name>
<evidence type="ECO:0000313" key="2">
    <source>
        <dbReference type="Proteomes" id="UP001139971"/>
    </source>
</evidence>
<evidence type="ECO:0008006" key="3">
    <source>
        <dbReference type="Google" id="ProtNLM"/>
    </source>
</evidence>
<sequence length="142" mass="14461">MPSADGDLAGATAVRGLLARLLATSTAFRFASLSTVDGRSIAVAGRVDDVTTARIAAMTSALLGLSETFAKEAVRSRCAYTTITADDGVVVVVRVPTRARLHALSVASDANENLALVLRRTLDAAHALALLVDADPSGAGVG</sequence>
<evidence type="ECO:0000313" key="1">
    <source>
        <dbReference type="EMBL" id="MDC8014518.1"/>
    </source>
</evidence>
<dbReference type="SUPFAM" id="SSF103196">
    <property type="entry name" value="Roadblock/LC7 domain"/>
    <property type="match status" value="1"/>
</dbReference>
<proteinExistence type="predicted"/>
<comment type="caution">
    <text evidence="1">The sequence shown here is derived from an EMBL/GenBank/DDBJ whole genome shotgun (WGS) entry which is preliminary data.</text>
</comment>
<dbReference type="AlphaFoldDB" id="A0A9X4BJD4"/>
<dbReference type="Gene3D" id="3.30.450.30">
    <property type="entry name" value="Dynein light chain 2a, cytoplasmic"/>
    <property type="match status" value="1"/>
</dbReference>
<dbReference type="Proteomes" id="UP001139971">
    <property type="component" value="Unassembled WGS sequence"/>
</dbReference>
<gene>
    <name evidence="1" type="ORF">OD750_018390</name>
</gene>
<keyword evidence="2" id="KW-1185">Reference proteome</keyword>
<dbReference type="RefSeq" id="WP_263542265.1">
    <property type="nucleotide sequence ID" value="NZ_JAOVZO020000018.1"/>
</dbReference>
<reference evidence="1" key="1">
    <citation type="submission" date="2023-02" db="EMBL/GenBank/DDBJ databases">
        <title>Tahibacter soli sp. nov. isolated from soil.</title>
        <authorList>
            <person name="Baek J.H."/>
            <person name="Lee J.K."/>
            <person name="Choi D.G."/>
            <person name="Jeon C.O."/>
        </authorList>
    </citation>
    <scope>NUCLEOTIDE SEQUENCE</scope>
    <source>
        <strain evidence="1">BL</strain>
    </source>
</reference>
<organism evidence="1 2">
    <name type="scientific">Tahibacter soli</name>
    <dbReference type="NCBI Taxonomy" id="2983605"/>
    <lineage>
        <taxon>Bacteria</taxon>
        <taxon>Pseudomonadati</taxon>
        <taxon>Pseudomonadota</taxon>
        <taxon>Gammaproteobacteria</taxon>
        <taxon>Lysobacterales</taxon>
        <taxon>Rhodanobacteraceae</taxon>
        <taxon>Tahibacter</taxon>
    </lineage>
</organism>